<dbReference type="OrthoDB" id="4213157at2"/>
<feature type="transmembrane region" description="Helical" evidence="1">
    <location>
        <begin position="30"/>
        <end position="52"/>
    </location>
</feature>
<dbReference type="AlphaFoldDB" id="A0A0D8BD32"/>
<proteinExistence type="predicted"/>
<dbReference type="PANTHER" id="PTHR42305">
    <property type="entry name" value="MEMBRANE PROTEIN RV1733C-RELATED"/>
    <property type="match status" value="1"/>
</dbReference>
<comment type="caution">
    <text evidence="2">The sequence shown here is derived from an EMBL/GenBank/DDBJ whole genome shotgun (WGS) entry which is preliminary data.</text>
</comment>
<dbReference type="PATRIC" id="fig|1502723.3.peg.4166"/>
<keyword evidence="1" id="KW-0472">Membrane</keyword>
<name>A0A0D8BD32_9ACTN</name>
<dbReference type="InterPro" id="IPR039708">
    <property type="entry name" value="MT1774/Rv1733c-like"/>
</dbReference>
<reference evidence="3" key="1">
    <citation type="submission" date="2015-02" db="EMBL/GenBank/DDBJ databases">
        <title>Draft Genome of Frankia sp. CpI1-S.</title>
        <authorList>
            <person name="Oshone R.T."/>
            <person name="Ngom M."/>
            <person name="Ghodhbane-Gtari F."/>
            <person name="Gtari M."/>
            <person name="Morris K."/>
            <person name="Thomas K."/>
            <person name="Sen A."/>
            <person name="Tisa L.S."/>
        </authorList>
    </citation>
    <scope>NUCLEOTIDE SEQUENCE [LARGE SCALE GENOMIC DNA]</scope>
    <source>
        <strain evidence="3">CpI1-S</strain>
    </source>
</reference>
<gene>
    <name evidence="2" type="ORF">FF36_04435</name>
</gene>
<organism evidence="2 3">
    <name type="scientific">Frankia torreyi</name>
    <dbReference type="NCBI Taxonomy" id="1856"/>
    <lineage>
        <taxon>Bacteria</taxon>
        <taxon>Bacillati</taxon>
        <taxon>Actinomycetota</taxon>
        <taxon>Actinomycetes</taxon>
        <taxon>Frankiales</taxon>
        <taxon>Frankiaceae</taxon>
        <taxon>Frankia</taxon>
    </lineage>
</organism>
<dbReference type="PANTHER" id="PTHR42305:SF1">
    <property type="entry name" value="MEMBRANE PROTEIN RV1733C-RELATED"/>
    <property type="match status" value="1"/>
</dbReference>
<dbReference type="Proteomes" id="UP000032545">
    <property type="component" value="Unassembled WGS sequence"/>
</dbReference>
<evidence type="ECO:0000256" key="1">
    <source>
        <dbReference type="SAM" id="Phobius"/>
    </source>
</evidence>
<sequence length="195" mass="20992">MRGASSGGRGPISTENALARPWSRLERAGAAFLVLVLVAGLVATAILGTLAWQDGRRRERADAGRVRTQVVVLSMDVVAPAERAATSADVPARIRWIDRDGRTRIAVHRVDGDLRPGSTLAVWTDGQGAIVPAPTTRMATVSRTLVAVLVTLAATATVLVAGSVLVRRLEQRRRLVAWEQEWVRFAADRSAGEDR</sequence>
<evidence type="ECO:0008006" key="4">
    <source>
        <dbReference type="Google" id="ProtNLM"/>
    </source>
</evidence>
<keyword evidence="3" id="KW-1185">Reference proteome</keyword>
<keyword evidence="1" id="KW-1133">Transmembrane helix</keyword>
<accession>A0A0D8BD32</accession>
<feature type="transmembrane region" description="Helical" evidence="1">
    <location>
        <begin position="145"/>
        <end position="166"/>
    </location>
</feature>
<evidence type="ECO:0000313" key="3">
    <source>
        <dbReference type="Proteomes" id="UP000032545"/>
    </source>
</evidence>
<protein>
    <recommendedName>
        <fullName evidence="4">Transmembrane protein</fullName>
    </recommendedName>
</protein>
<evidence type="ECO:0000313" key="2">
    <source>
        <dbReference type="EMBL" id="KJE21287.1"/>
    </source>
</evidence>
<keyword evidence="1" id="KW-0812">Transmembrane</keyword>
<reference evidence="2 3" key="2">
    <citation type="journal article" date="2016" name="Genome Announc.">
        <title>Permanent Draft Genome Sequences for Two Variants of Frankia sp. Strain CpI1, the First Frankia Strain Isolated from Root Nodules of Comptonia peregrina.</title>
        <authorList>
            <person name="Oshone R."/>
            <person name="Hurst S.G.IV."/>
            <person name="Abebe-Akele F."/>
            <person name="Simpson S."/>
            <person name="Morris K."/>
            <person name="Thomas W.K."/>
            <person name="Tisa L.S."/>
        </authorList>
    </citation>
    <scope>NUCLEOTIDE SEQUENCE [LARGE SCALE GENOMIC DNA]</scope>
    <source>
        <strain evidence="3">CpI1-S</strain>
    </source>
</reference>
<dbReference type="EMBL" id="JYFN01000040">
    <property type="protein sequence ID" value="KJE21287.1"/>
    <property type="molecule type" value="Genomic_DNA"/>
</dbReference>